<feature type="chain" id="PRO_5011329852" description="Carboxylic ester hydrolase" evidence="5">
    <location>
        <begin position="30"/>
        <end position="515"/>
    </location>
</feature>
<dbReference type="ESTHER" id="9vibr-a0a1g7xgz5">
    <property type="family name" value="Carb_B_Bacteria"/>
</dbReference>
<dbReference type="InterPro" id="IPR000997">
    <property type="entry name" value="Cholinesterase"/>
</dbReference>
<dbReference type="Gene3D" id="3.40.50.1820">
    <property type="entry name" value="alpha/beta hydrolase"/>
    <property type="match status" value="1"/>
</dbReference>
<dbReference type="OrthoDB" id="9775851at2"/>
<keyword evidence="5" id="KW-0732">Signal</keyword>
<comment type="similarity">
    <text evidence="1 5">Belongs to the type-B carboxylesterase/lipase family.</text>
</comment>
<dbReference type="InterPro" id="IPR019826">
    <property type="entry name" value="Carboxylesterase_B_AS"/>
</dbReference>
<dbReference type="PROSITE" id="PS00122">
    <property type="entry name" value="CARBOXYLESTERASE_B_1"/>
    <property type="match status" value="1"/>
</dbReference>
<evidence type="ECO:0000256" key="2">
    <source>
        <dbReference type="ARBA" id="ARBA00022801"/>
    </source>
</evidence>
<feature type="domain" description="Carboxylesterase type B" evidence="6">
    <location>
        <begin position="35"/>
        <end position="349"/>
    </location>
</feature>
<dbReference type="Pfam" id="PF00135">
    <property type="entry name" value="COesterase"/>
    <property type="match status" value="2"/>
</dbReference>
<dbReference type="EC" id="3.1.1.-" evidence="5"/>
<feature type="active site" description="Acyl-ester intermediate" evidence="4">
    <location>
        <position position="226"/>
    </location>
</feature>
<dbReference type="GO" id="GO:0004104">
    <property type="term" value="F:cholinesterase activity"/>
    <property type="evidence" value="ECO:0007669"/>
    <property type="project" value="InterPro"/>
</dbReference>
<evidence type="ECO:0000313" key="8">
    <source>
        <dbReference type="Proteomes" id="UP000198854"/>
    </source>
</evidence>
<feature type="active site" description="Charge relay system" evidence="4">
    <location>
        <position position="424"/>
    </location>
</feature>
<dbReference type="InterPro" id="IPR029058">
    <property type="entry name" value="AB_hydrolase_fold"/>
</dbReference>
<dbReference type="RefSeq" id="WP_143015592.1">
    <property type="nucleotide sequence ID" value="NZ_FNDD01000003.1"/>
</dbReference>
<dbReference type="InterPro" id="IPR050654">
    <property type="entry name" value="AChE-related_enzymes"/>
</dbReference>
<sequence length="515" mass="56586">MLRISLTQLMSTLLYIALGSALFTQPLYAAVNDNDLIVKTQSGTVQGASTSVANRWLGMPYAQPPVGKLRWKSPQPVMAWQGIKQATQFGDSCMQTPPPKGPEAQLKTQPMSENCLTLNVWQPKKVSDKAKLPVMVWIHGGAFRLGASSLPLYDGSHLAQQGVIVVSLNYRLGVFSVLPVPAIVKERHNKPLNLGLLDQIAALNWVNKNIAQFGGDPDNVTIWGESAGGASVGYLLQSPQSKGLFSKAIMESGALALPEFTTSQAMAHITKQLPKSILNASFDELQGMSAQQLLKLPVAKTATMPVVDNISLKESTQTAIALGHFHHVPLLIGSNNYEAGFFPPAWVNSLPNKLGTLWNEAQTLTDGYGTETKTLKAAQLATDIFATSPTQRFAASASQYTPTWRYYFSYVTPTHRETQPGAIHTGEIPYVFGNLATQLNPVTKQDEQLSQRMTARWAQFAKTGNPNPQGLPKWPQWQKDVATLWSFNNQQDKVIHEPSKERLDFVSRHKDIQMN</sequence>
<dbReference type="PANTHER" id="PTHR43918">
    <property type="entry name" value="ACETYLCHOLINESTERASE"/>
    <property type="match status" value="1"/>
</dbReference>
<dbReference type="Proteomes" id="UP000198854">
    <property type="component" value="Unassembled WGS sequence"/>
</dbReference>
<proteinExistence type="inferred from homology"/>
<evidence type="ECO:0000256" key="3">
    <source>
        <dbReference type="ARBA" id="ARBA00023157"/>
    </source>
</evidence>
<accession>A0A1G7XGZ5</accession>
<dbReference type="SUPFAM" id="SSF53474">
    <property type="entry name" value="alpha/beta-Hydrolases"/>
    <property type="match status" value="1"/>
</dbReference>
<keyword evidence="3" id="KW-1015">Disulfide bond</keyword>
<dbReference type="STRING" id="861298.SAMN04488136_103155"/>
<keyword evidence="8" id="KW-1185">Reference proteome</keyword>
<dbReference type="AlphaFoldDB" id="A0A1G7XGZ5"/>
<dbReference type="PANTHER" id="PTHR43918:SF4">
    <property type="entry name" value="CARBOXYLIC ESTER HYDROLASE"/>
    <property type="match status" value="1"/>
</dbReference>
<feature type="domain" description="Carboxylesterase type B" evidence="6">
    <location>
        <begin position="371"/>
        <end position="505"/>
    </location>
</feature>
<evidence type="ECO:0000256" key="5">
    <source>
        <dbReference type="RuleBase" id="RU361235"/>
    </source>
</evidence>
<gene>
    <name evidence="7" type="ORF">SAMN04488136_103155</name>
</gene>
<dbReference type="PRINTS" id="PR00878">
    <property type="entry name" value="CHOLNESTRASE"/>
</dbReference>
<evidence type="ECO:0000313" key="7">
    <source>
        <dbReference type="EMBL" id="SDG83351.1"/>
    </source>
</evidence>
<feature type="signal peptide" evidence="5">
    <location>
        <begin position="1"/>
        <end position="29"/>
    </location>
</feature>
<evidence type="ECO:0000256" key="1">
    <source>
        <dbReference type="ARBA" id="ARBA00005964"/>
    </source>
</evidence>
<dbReference type="InterPro" id="IPR002018">
    <property type="entry name" value="CarbesteraseB"/>
</dbReference>
<evidence type="ECO:0000256" key="4">
    <source>
        <dbReference type="PIRSR" id="PIRSR600997-1"/>
    </source>
</evidence>
<dbReference type="EMBL" id="FNDD01000003">
    <property type="protein sequence ID" value="SDG83351.1"/>
    <property type="molecule type" value="Genomic_DNA"/>
</dbReference>
<feature type="active site" description="Charge relay system" evidence="4">
    <location>
        <position position="338"/>
    </location>
</feature>
<reference evidence="8" key="1">
    <citation type="submission" date="2016-10" db="EMBL/GenBank/DDBJ databases">
        <authorList>
            <person name="Varghese N."/>
            <person name="Submissions S."/>
        </authorList>
    </citation>
    <scope>NUCLEOTIDE SEQUENCE [LARGE SCALE GENOMIC DNA]</scope>
    <source>
        <strain evidence="8">CGMCC 1.10228</strain>
    </source>
</reference>
<organism evidence="7 8">
    <name type="scientific">Vibrio xiamenensis</name>
    <dbReference type="NCBI Taxonomy" id="861298"/>
    <lineage>
        <taxon>Bacteria</taxon>
        <taxon>Pseudomonadati</taxon>
        <taxon>Pseudomonadota</taxon>
        <taxon>Gammaproteobacteria</taxon>
        <taxon>Vibrionales</taxon>
        <taxon>Vibrionaceae</taxon>
        <taxon>Vibrio</taxon>
    </lineage>
</organism>
<keyword evidence="2 5" id="KW-0378">Hydrolase</keyword>
<protein>
    <recommendedName>
        <fullName evidence="5">Carboxylic ester hydrolase</fullName>
        <ecNumber evidence="5">3.1.1.-</ecNumber>
    </recommendedName>
</protein>
<name>A0A1G7XGZ5_9VIBR</name>
<evidence type="ECO:0000259" key="6">
    <source>
        <dbReference type="Pfam" id="PF00135"/>
    </source>
</evidence>